<keyword evidence="1" id="KW-0677">Repeat</keyword>
<evidence type="ECO:0000313" key="3">
    <source>
        <dbReference type="Proteomes" id="UP000001064"/>
    </source>
</evidence>
<evidence type="ECO:0008006" key="4">
    <source>
        <dbReference type="Google" id="ProtNLM"/>
    </source>
</evidence>
<dbReference type="PANTHER" id="PTHR32134">
    <property type="entry name" value="FNIP REPEAT-CONTAINING PROTEIN"/>
    <property type="match status" value="1"/>
</dbReference>
<protein>
    <recommendedName>
        <fullName evidence="4">FNIP repeat-containing protein</fullName>
    </recommendedName>
</protein>
<dbReference type="GeneID" id="10505997"/>
<dbReference type="InParanoid" id="F0ZXW0"/>
<proteinExistence type="predicted"/>
<reference evidence="3" key="1">
    <citation type="journal article" date="2011" name="Genome Biol.">
        <title>Comparative genomics of the social amoebae Dictyostelium discoideum and Dictyostelium purpureum.</title>
        <authorList>
            <consortium name="US DOE Joint Genome Institute (JGI-PGF)"/>
            <person name="Sucgang R."/>
            <person name="Kuo A."/>
            <person name="Tian X."/>
            <person name="Salerno W."/>
            <person name="Parikh A."/>
            <person name="Feasley C.L."/>
            <person name="Dalin E."/>
            <person name="Tu H."/>
            <person name="Huang E."/>
            <person name="Barry K."/>
            <person name="Lindquist E."/>
            <person name="Shapiro H."/>
            <person name="Bruce D."/>
            <person name="Schmutz J."/>
            <person name="Salamov A."/>
            <person name="Fey P."/>
            <person name="Gaudet P."/>
            <person name="Anjard C."/>
            <person name="Babu M.M."/>
            <person name="Basu S."/>
            <person name="Bushmanova Y."/>
            <person name="van der Wel H."/>
            <person name="Katoh-Kurasawa M."/>
            <person name="Dinh C."/>
            <person name="Coutinho P.M."/>
            <person name="Saito T."/>
            <person name="Elias M."/>
            <person name="Schaap P."/>
            <person name="Kay R.R."/>
            <person name="Henrissat B."/>
            <person name="Eichinger L."/>
            <person name="Rivero F."/>
            <person name="Putnam N.H."/>
            <person name="West C.M."/>
            <person name="Loomis W.F."/>
            <person name="Chisholm R.L."/>
            <person name="Shaulsky G."/>
            <person name="Strassmann J.E."/>
            <person name="Queller D.C."/>
            <person name="Kuspa A."/>
            <person name="Grigoriev I.V."/>
        </authorList>
    </citation>
    <scope>NUCLEOTIDE SEQUENCE [LARGE SCALE GENOMIC DNA]</scope>
    <source>
        <strain evidence="3">QSDP1</strain>
    </source>
</reference>
<dbReference type="KEGG" id="dpp:DICPUDRAFT_156955"/>
<dbReference type="RefSeq" id="XP_003292256.1">
    <property type="nucleotide sequence ID" value="XM_003292208.1"/>
</dbReference>
<gene>
    <name evidence="2" type="ORF">DICPUDRAFT_156955</name>
</gene>
<dbReference type="SUPFAM" id="SSF52047">
    <property type="entry name" value="RNI-like"/>
    <property type="match status" value="1"/>
</dbReference>
<dbReference type="AlphaFoldDB" id="F0ZXW0"/>
<accession>F0ZXW0</accession>
<name>F0ZXW0_DICPU</name>
<sequence>MEDRFLTIWRNIILKKKILSIIRDSNRIESYGRHKQFTIEELRDFSARYYLFYVNLIDDDEPGLSTDYIEPKLIPENTIELLLDLNKKIKEDSLQTNGCSNIKVLKLSRKFKNEINPHCLPSSIEKLIFYGDYNFPIFKESNHSNVLPGNLKYLDLGFGFNQIIPAGCLPNTLVSLKFSRNFNQVLQVKCLPESLQILEIGENYLNKNLEGVEFGDNFNQKELFLNNGLKKLKFNLHFNSNEFLEKKHDGLEWLEFGNAYDKPVDNIMNFKNLKNLKFGFGFNQDIKGLPKRLEHLHLGFRFNQSLNFLKKLKQLRNFTFSKNYESIIRYDQLLNLSSLIELNFSNDFNQSLVILNNGNKDSIASPTNTTATTSKATTTTITTTTTTTAATNTTTSSSSKKKISEGDFKKLLKKNNLKLFKQKLYIYNSQIIRINFGNSFNKRLEKSWLLESGLQEIYIGTSFNNQILQDTLPRQLKKLIFSTSSHFNQEILKDSLPNSIEELQFGYQFNNKLSCKNLPKSLKVLKLLGQFNKPLKDLPEGLQYLEFGNSFCQIILPNQLPSNLSTLIIGAGFSNEPGSISEGVLPDSITFLKFSSDVLLDFKSLPRKLEKFIVQEFKPYYFDKNFLPNSLKWFEIQHYPDSSSDPCFEKTLFLNEGLEVLKINYISIDSINSSDLIQFPSSLKKLIIHIKYPYAVFGAEVLNNESYNLNRRYELPKYCNLILNRLN</sequence>
<dbReference type="VEuPathDB" id="AmoebaDB:DICPUDRAFT_156955"/>
<dbReference type="Pfam" id="PF05725">
    <property type="entry name" value="FNIP"/>
    <property type="match status" value="5"/>
</dbReference>
<organism evidence="2 3">
    <name type="scientific">Dictyostelium purpureum</name>
    <name type="common">Slime mold</name>
    <dbReference type="NCBI Taxonomy" id="5786"/>
    <lineage>
        <taxon>Eukaryota</taxon>
        <taxon>Amoebozoa</taxon>
        <taxon>Evosea</taxon>
        <taxon>Eumycetozoa</taxon>
        <taxon>Dictyostelia</taxon>
        <taxon>Dictyosteliales</taxon>
        <taxon>Dictyosteliaceae</taxon>
        <taxon>Dictyostelium</taxon>
    </lineage>
</organism>
<dbReference type="InterPro" id="IPR051251">
    <property type="entry name" value="STK_FNIP-Repeat"/>
</dbReference>
<dbReference type="PANTHER" id="PTHR32134:SF186">
    <property type="entry name" value="FNIP REPEAT-CONTAINING PROTEIN"/>
    <property type="match status" value="1"/>
</dbReference>
<dbReference type="InterPro" id="IPR008615">
    <property type="entry name" value="FNIP"/>
</dbReference>
<keyword evidence="3" id="KW-1185">Reference proteome</keyword>
<evidence type="ECO:0000256" key="1">
    <source>
        <dbReference type="ARBA" id="ARBA00022737"/>
    </source>
</evidence>
<dbReference type="EMBL" id="GL871268">
    <property type="protein sequence ID" value="EGC31226.1"/>
    <property type="molecule type" value="Genomic_DNA"/>
</dbReference>
<evidence type="ECO:0000313" key="2">
    <source>
        <dbReference type="EMBL" id="EGC31226.1"/>
    </source>
</evidence>
<dbReference type="Proteomes" id="UP000001064">
    <property type="component" value="Unassembled WGS sequence"/>
</dbReference>